<organism evidence="3 4">
    <name type="scientific">Halospeciosus flavus</name>
    <dbReference type="NCBI Taxonomy" id="3032283"/>
    <lineage>
        <taxon>Archaea</taxon>
        <taxon>Methanobacteriati</taxon>
        <taxon>Methanobacteriota</taxon>
        <taxon>Stenosarchaea group</taxon>
        <taxon>Halobacteria</taxon>
        <taxon>Halobacteriales</taxon>
        <taxon>Halobacteriaceae</taxon>
        <taxon>Halospeciosus</taxon>
    </lineage>
</organism>
<proteinExistence type="predicted"/>
<evidence type="ECO:0000259" key="2">
    <source>
        <dbReference type="Pfam" id="PF12172"/>
    </source>
</evidence>
<dbReference type="RefSeq" id="WP_279528677.1">
    <property type="nucleotide sequence ID" value="NZ_CP122312.1"/>
</dbReference>
<dbReference type="SUPFAM" id="SSF50249">
    <property type="entry name" value="Nucleic acid-binding proteins"/>
    <property type="match status" value="1"/>
</dbReference>
<sequence>MHEPPYVRDRDANERLRAWECGDCGFVSFPERREVCKRCGAHPEWTETRLQERGTVQSYVVQQRLPDEFETPLPLAVMDVPQESGGEPARVYGLFTETDPEHVEIGMEATADFRRIFEVSGLPVHSFKFKRPRGDRL</sequence>
<name>A0ABD5Z0M4_9EURY</name>
<gene>
    <name evidence="3" type="ORF">ACFQJ9_04675</name>
</gene>
<evidence type="ECO:0000313" key="4">
    <source>
        <dbReference type="Proteomes" id="UP001596447"/>
    </source>
</evidence>
<evidence type="ECO:0000313" key="3">
    <source>
        <dbReference type="EMBL" id="MFC7198718.1"/>
    </source>
</evidence>
<protein>
    <submittedName>
        <fullName evidence="3">Zn-ribbon domain-containing OB-fold protein</fullName>
    </submittedName>
</protein>
<dbReference type="InterPro" id="IPR012340">
    <property type="entry name" value="NA-bd_OB-fold"/>
</dbReference>
<feature type="domain" description="ChsH2 rubredoxin-like zinc ribbon" evidence="2">
    <location>
        <begin position="14"/>
        <end position="42"/>
    </location>
</feature>
<feature type="domain" description="ChsH2 C-terminal OB-fold" evidence="1">
    <location>
        <begin position="49"/>
        <end position="114"/>
    </location>
</feature>
<dbReference type="AlphaFoldDB" id="A0ABD5Z0M4"/>
<dbReference type="InterPro" id="IPR052513">
    <property type="entry name" value="Thioester_dehydratase-like"/>
</dbReference>
<comment type="caution">
    <text evidence="3">The sequence shown here is derived from an EMBL/GenBank/DDBJ whole genome shotgun (WGS) entry which is preliminary data.</text>
</comment>
<dbReference type="Pfam" id="PF12172">
    <property type="entry name" value="zf-ChsH2"/>
    <property type="match status" value="1"/>
</dbReference>
<reference evidence="3 4" key="1">
    <citation type="journal article" date="2019" name="Int. J. Syst. Evol. Microbiol.">
        <title>The Global Catalogue of Microorganisms (GCM) 10K type strain sequencing project: providing services to taxonomists for standard genome sequencing and annotation.</title>
        <authorList>
            <consortium name="The Broad Institute Genomics Platform"/>
            <consortium name="The Broad Institute Genome Sequencing Center for Infectious Disease"/>
            <person name="Wu L."/>
            <person name="Ma J."/>
        </authorList>
    </citation>
    <scope>NUCLEOTIDE SEQUENCE [LARGE SCALE GENOMIC DNA]</scope>
    <source>
        <strain evidence="3 4">XZGYJ-43</strain>
    </source>
</reference>
<dbReference type="PANTHER" id="PTHR34075">
    <property type="entry name" value="BLR3430 PROTEIN"/>
    <property type="match status" value="1"/>
</dbReference>
<dbReference type="PANTHER" id="PTHR34075:SF5">
    <property type="entry name" value="BLR3430 PROTEIN"/>
    <property type="match status" value="1"/>
</dbReference>
<accession>A0ABD5Z0M4</accession>
<evidence type="ECO:0000259" key="1">
    <source>
        <dbReference type="Pfam" id="PF01796"/>
    </source>
</evidence>
<keyword evidence="4" id="KW-1185">Reference proteome</keyword>
<dbReference type="InterPro" id="IPR022002">
    <property type="entry name" value="ChsH2_Znr"/>
</dbReference>
<dbReference type="EMBL" id="JBHTAR010000011">
    <property type="protein sequence ID" value="MFC7198718.1"/>
    <property type="molecule type" value="Genomic_DNA"/>
</dbReference>
<dbReference type="Pfam" id="PF01796">
    <property type="entry name" value="OB_ChsH2_C"/>
    <property type="match status" value="1"/>
</dbReference>
<dbReference type="Proteomes" id="UP001596447">
    <property type="component" value="Unassembled WGS sequence"/>
</dbReference>
<dbReference type="InterPro" id="IPR002878">
    <property type="entry name" value="ChsH2_C"/>
</dbReference>